<evidence type="ECO:0000313" key="3">
    <source>
        <dbReference type="Proteomes" id="UP000443090"/>
    </source>
</evidence>
<comment type="caution">
    <text evidence="2">The sequence shown here is derived from an EMBL/GenBank/DDBJ whole genome shotgun (WGS) entry which is preliminary data.</text>
</comment>
<dbReference type="InterPro" id="IPR011051">
    <property type="entry name" value="RmlC_Cupin_sf"/>
</dbReference>
<dbReference type="EMBL" id="QGMI01001388">
    <property type="protein sequence ID" value="TVY33443.1"/>
    <property type="molecule type" value="Genomic_DNA"/>
</dbReference>
<dbReference type="Pfam" id="PF07883">
    <property type="entry name" value="Cupin_2"/>
    <property type="match status" value="1"/>
</dbReference>
<gene>
    <name evidence="2" type="ORF">LOCC1_G008445</name>
</gene>
<dbReference type="OrthoDB" id="4124983at2759"/>
<feature type="domain" description="Cupin type-2" evidence="1">
    <location>
        <begin position="43"/>
        <end position="110"/>
    </location>
</feature>
<evidence type="ECO:0000313" key="2">
    <source>
        <dbReference type="EMBL" id="TVY33443.1"/>
    </source>
</evidence>
<sequence>MPPSPTITHTPSTSGETLHLGPVTIRIIEDGSHTNNRIGAVMLSIAPHTPGPALHWHRMHDETFLITRGRFVFTTDKTTQTASTHDYIVVPPGALHTFANPFPEPAEFYNSFTPAYYVDYLRLLASETGKAGGELSEERAEEVMAQFATFVHEAEVEGGMDG</sequence>
<organism evidence="2 3">
    <name type="scientific">Lachnellula occidentalis</name>
    <dbReference type="NCBI Taxonomy" id="215460"/>
    <lineage>
        <taxon>Eukaryota</taxon>
        <taxon>Fungi</taxon>
        <taxon>Dikarya</taxon>
        <taxon>Ascomycota</taxon>
        <taxon>Pezizomycotina</taxon>
        <taxon>Leotiomycetes</taxon>
        <taxon>Helotiales</taxon>
        <taxon>Lachnaceae</taxon>
        <taxon>Lachnellula</taxon>
    </lineage>
</organism>
<dbReference type="Gene3D" id="2.60.120.10">
    <property type="entry name" value="Jelly Rolls"/>
    <property type="match status" value="1"/>
</dbReference>
<dbReference type="PANTHER" id="PTHR36440:SF1">
    <property type="entry name" value="PUTATIVE (AFU_ORTHOLOGUE AFUA_8G07350)-RELATED"/>
    <property type="match status" value="1"/>
</dbReference>
<keyword evidence="3" id="KW-1185">Reference proteome</keyword>
<proteinExistence type="predicted"/>
<protein>
    <recommendedName>
        <fullName evidence="1">Cupin type-2 domain-containing protein</fullName>
    </recommendedName>
</protein>
<dbReference type="InterPro" id="IPR053146">
    <property type="entry name" value="QDO-like"/>
</dbReference>
<dbReference type="AlphaFoldDB" id="A0A8H8U6R1"/>
<dbReference type="InterPro" id="IPR014710">
    <property type="entry name" value="RmlC-like_jellyroll"/>
</dbReference>
<dbReference type="SUPFAM" id="SSF51182">
    <property type="entry name" value="RmlC-like cupins"/>
    <property type="match status" value="1"/>
</dbReference>
<dbReference type="InterPro" id="IPR013096">
    <property type="entry name" value="Cupin_2"/>
</dbReference>
<dbReference type="PANTHER" id="PTHR36440">
    <property type="entry name" value="PUTATIVE (AFU_ORTHOLOGUE AFUA_8G07350)-RELATED"/>
    <property type="match status" value="1"/>
</dbReference>
<dbReference type="Proteomes" id="UP000443090">
    <property type="component" value="Unassembled WGS sequence"/>
</dbReference>
<evidence type="ECO:0000259" key="1">
    <source>
        <dbReference type="Pfam" id="PF07883"/>
    </source>
</evidence>
<accession>A0A8H8U6R1</accession>
<reference evidence="2 3" key="1">
    <citation type="submission" date="2018-05" db="EMBL/GenBank/DDBJ databases">
        <title>Genome sequencing and assembly of the regulated plant pathogen Lachnellula willkommii and related sister species for the development of diagnostic species identification markers.</title>
        <authorList>
            <person name="Giroux E."/>
            <person name="Bilodeau G."/>
        </authorList>
    </citation>
    <scope>NUCLEOTIDE SEQUENCE [LARGE SCALE GENOMIC DNA]</scope>
    <source>
        <strain evidence="2 3">CBS 160.35</strain>
    </source>
</reference>
<name>A0A8H8U6R1_9HELO</name>